<dbReference type="PANTHER" id="PTHR11132">
    <property type="entry name" value="SOLUTE CARRIER FAMILY 35"/>
    <property type="match status" value="1"/>
</dbReference>
<dbReference type="RefSeq" id="XP_031021889.1">
    <property type="nucleotide sequence ID" value="XM_031172131.1"/>
</dbReference>
<evidence type="ECO:0000256" key="5">
    <source>
        <dbReference type="SAM" id="MobiDB-lite"/>
    </source>
</evidence>
<feature type="transmembrane region" description="Helical" evidence="6">
    <location>
        <begin position="259"/>
        <end position="278"/>
    </location>
</feature>
<keyword evidence="4 6" id="KW-0472">Membrane</keyword>
<feature type="transmembrane region" description="Helical" evidence="6">
    <location>
        <begin position="72"/>
        <end position="91"/>
    </location>
</feature>
<feature type="region of interest" description="Disordered" evidence="5">
    <location>
        <begin position="1"/>
        <end position="27"/>
    </location>
</feature>
<feature type="transmembrane region" description="Helical" evidence="6">
    <location>
        <begin position="285"/>
        <end position="305"/>
    </location>
</feature>
<evidence type="ECO:0000313" key="8">
    <source>
        <dbReference type="EMBL" id="TPX30165.1"/>
    </source>
</evidence>
<feature type="transmembrane region" description="Helical" evidence="6">
    <location>
        <begin position="219"/>
        <end position="239"/>
    </location>
</feature>
<evidence type="ECO:0000256" key="6">
    <source>
        <dbReference type="SAM" id="Phobius"/>
    </source>
</evidence>
<organism evidence="8 9">
    <name type="scientific">Synchytrium microbalum</name>
    <dbReference type="NCBI Taxonomy" id="1806994"/>
    <lineage>
        <taxon>Eukaryota</taxon>
        <taxon>Fungi</taxon>
        <taxon>Fungi incertae sedis</taxon>
        <taxon>Chytridiomycota</taxon>
        <taxon>Chytridiomycota incertae sedis</taxon>
        <taxon>Chytridiomycetes</taxon>
        <taxon>Synchytriales</taxon>
        <taxon>Synchytriaceae</taxon>
        <taxon>Synchytrium</taxon>
    </lineage>
</organism>
<protein>
    <recommendedName>
        <fullName evidence="7">Sugar phosphate transporter domain-containing protein</fullName>
    </recommendedName>
</protein>
<feature type="transmembrane region" description="Helical" evidence="6">
    <location>
        <begin position="189"/>
        <end position="207"/>
    </location>
</feature>
<accession>A0A507BXT9</accession>
<dbReference type="GeneID" id="42007428"/>
<evidence type="ECO:0000256" key="3">
    <source>
        <dbReference type="ARBA" id="ARBA00022989"/>
    </source>
</evidence>
<feature type="transmembrane region" description="Helical" evidence="6">
    <location>
        <begin position="311"/>
        <end position="329"/>
    </location>
</feature>
<dbReference type="InterPro" id="IPR050186">
    <property type="entry name" value="TPT_transporter"/>
</dbReference>
<dbReference type="Proteomes" id="UP000319731">
    <property type="component" value="Unassembled WGS sequence"/>
</dbReference>
<feature type="transmembrane region" description="Helical" evidence="6">
    <location>
        <begin position="46"/>
        <end position="65"/>
    </location>
</feature>
<dbReference type="InterPro" id="IPR004853">
    <property type="entry name" value="Sugar_P_trans_dom"/>
</dbReference>
<comment type="subcellular location">
    <subcellularLocation>
        <location evidence="1">Membrane</location>
        <topology evidence="1">Multi-pass membrane protein</topology>
    </subcellularLocation>
</comment>
<feature type="compositionally biased region" description="Low complexity" evidence="5">
    <location>
        <begin position="11"/>
        <end position="27"/>
    </location>
</feature>
<feature type="transmembrane region" description="Helical" evidence="6">
    <location>
        <begin position="136"/>
        <end position="156"/>
    </location>
</feature>
<dbReference type="OrthoDB" id="5547497at2759"/>
<evidence type="ECO:0000256" key="1">
    <source>
        <dbReference type="ARBA" id="ARBA00004141"/>
    </source>
</evidence>
<dbReference type="GO" id="GO:0016020">
    <property type="term" value="C:membrane"/>
    <property type="evidence" value="ECO:0007669"/>
    <property type="project" value="UniProtKB-SubCell"/>
</dbReference>
<comment type="caution">
    <text evidence="8">The sequence shown here is derived from an EMBL/GenBank/DDBJ whole genome shotgun (WGS) entry which is preliminary data.</text>
</comment>
<reference evidence="8 9" key="1">
    <citation type="journal article" date="2019" name="Sci. Rep.">
        <title>Comparative genomics of chytrid fungi reveal insights into the obligate biotrophic and pathogenic lifestyle of Synchytrium endobioticum.</title>
        <authorList>
            <person name="van de Vossenberg B.T.L.H."/>
            <person name="Warris S."/>
            <person name="Nguyen H.D.T."/>
            <person name="van Gent-Pelzer M.P.E."/>
            <person name="Joly D.L."/>
            <person name="van de Geest H.C."/>
            <person name="Bonants P.J.M."/>
            <person name="Smith D.S."/>
            <person name="Levesque C.A."/>
            <person name="van der Lee T.A.J."/>
        </authorList>
    </citation>
    <scope>NUCLEOTIDE SEQUENCE [LARGE SCALE GENOMIC DNA]</scope>
    <source>
        <strain evidence="8 9">JEL517</strain>
    </source>
</reference>
<keyword evidence="9" id="KW-1185">Reference proteome</keyword>
<dbReference type="EMBL" id="QEAO01000090">
    <property type="protein sequence ID" value="TPX30165.1"/>
    <property type="molecule type" value="Genomic_DNA"/>
</dbReference>
<evidence type="ECO:0000313" key="9">
    <source>
        <dbReference type="Proteomes" id="UP000319731"/>
    </source>
</evidence>
<evidence type="ECO:0000256" key="4">
    <source>
        <dbReference type="ARBA" id="ARBA00023136"/>
    </source>
</evidence>
<keyword evidence="3 6" id="KW-1133">Transmembrane helix</keyword>
<sequence>MVDESRRRRSPIQVSSPSLPSPVSNSSKKASAHTAVLSLKNNPSNYATILIIIGNIASSVFIVLVNKLAMTGFPFPTALTAFHQIFCWIFTYLLTSTHQLHIPTPLNTQEAVLLGTSYSLGVVFMNISLKHNSVGIYQLLKMACIPCIVLLQRILYSTHIPLETTTCLSLILTGVGLSTIRELSLNPLGMIYGSLAVATTAIGQVWLANRHSAKQYDGLQLVAVISPYTSIICILASLIFESSAIPALFTNQDVNVPYILATCLLAVAANYFGFSLIMSTGAVTYQVVGHFKTVLTLGVGMLLSGGSSGDISVLKGVGVVTSLVGMVWYSRIKTRKQKRVD</sequence>
<evidence type="ECO:0000256" key="2">
    <source>
        <dbReference type="ARBA" id="ARBA00022692"/>
    </source>
</evidence>
<feature type="domain" description="Sugar phosphate transporter" evidence="7">
    <location>
        <begin position="58"/>
        <end position="330"/>
    </location>
</feature>
<dbReference type="Pfam" id="PF03151">
    <property type="entry name" value="TPT"/>
    <property type="match status" value="1"/>
</dbReference>
<dbReference type="AlphaFoldDB" id="A0A507BXT9"/>
<evidence type="ECO:0000259" key="7">
    <source>
        <dbReference type="Pfam" id="PF03151"/>
    </source>
</evidence>
<proteinExistence type="predicted"/>
<gene>
    <name evidence="8" type="ORF">SmJEL517_g06205</name>
</gene>
<name>A0A507BXT9_9FUNG</name>
<keyword evidence="2 6" id="KW-0812">Transmembrane</keyword>